<dbReference type="Pfam" id="PF00106">
    <property type="entry name" value="adh_short"/>
    <property type="match status" value="1"/>
</dbReference>
<comment type="subcellular location">
    <subcellularLocation>
        <location evidence="1">Cytoplasm</location>
    </subcellularLocation>
</comment>
<dbReference type="OrthoDB" id="9794387at2"/>
<evidence type="ECO:0000256" key="4">
    <source>
        <dbReference type="ARBA" id="ARBA00023002"/>
    </source>
</evidence>
<dbReference type="Gene3D" id="3.40.50.720">
    <property type="entry name" value="NAD(P)-binding Rossmann-like Domain"/>
    <property type="match status" value="1"/>
</dbReference>
<dbReference type="EMBL" id="VSDO01000006">
    <property type="protein sequence ID" value="TYA10094.1"/>
    <property type="molecule type" value="Genomic_DNA"/>
</dbReference>
<sequence>MKHIIITGTSRGIGESLAEQLIDKNHHLICISRTTNQRIIDQAKKMDCSLDYCNCDLTNIGEIDQLLEDVFNRIALYSNHEAIYLINNAAMLGPVSPIERIASEKITENIHLNLVAPMIITSNYLKLTKNMNVDKRILNISSASAKYLLPLQSCYSTAKAGLDSFTKSVDIEQKLATYPAKITAVYPGMIDTNLQSEIRSVSNDLFPYVNEFIRISEEGKLQTPEYTAQRLIEILFGEDFGKTVVLESIDS</sequence>
<protein>
    <submittedName>
        <fullName evidence="5">(S)-benzoin forming benzil reductase</fullName>
        <ecNumber evidence="5">1.1.1.320</ecNumber>
    </submittedName>
</protein>
<dbReference type="InterPro" id="IPR002347">
    <property type="entry name" value="SDR_fam"/>
</dbReference>
<dbReference type="GO" id="GO:0004757">
    <property type="term" value="F:sepiapterin reductase (NADP+) activity"/>
    <property type="evidence" value="ECO:0007669"/>
    <property type="project" value="TreeGrafter"/>
</dbReference>
<reference evidence="5 6" key="1">
    <citation type="submission" date="2019-08" db="EMBL/GenBank/DDBJ databases">
        <title>Genome sequencing of Paenibacillus faecis DSM 23593(T).</title>
        <authorList>
            <person name="Kook J.-K."/>
            <person name="Park S.-N."/>
            <person name="Lim Y.K."/>
        </authorList>
    </citation>
    <scope>NUCLEOTIDE SEQUENCE [LARGE SCALE GENOMIC DNA]</scope>
    <source>
        <strain evidence="5 6">DSM 23593</strain>
    </source>
</reference>
<dbReference type="RefSeq" id="WP_148457665.1">
    <property type="nucleotide sequence ID" value="NZ_VSDO01000006.1"/>
</dbReference>
<evidence type="ECO:0000313" key="6">
    <source>
        <dbReference type="Proteomes" id="UP000325218"/>
    </source>
</evidence>
<keyword evidence="3" id="KW-0521">NADP</keyword>
<proteinExistence type="predicted"/>
<dbReference type="PRINTS" id="PR00081">
    <property type="entry name" value="GDHRDH"/>
</dbReference>
<comment type="caution">
    <text evidence="5">The sequence shown here is derived from an EMBL/GenBank/DDBJ whole genome shotgun (WGS) entry which is preliminary data.</text>
</comment>
<dbReference type="AlphaFoldDB" id="A0A5D0CLP7"/>
<dbReference type="PANTHER" id="PTHR44085">
    <property type="entry name" value="SEPIAPTERIN REDUCTASE"/>
    <property type="match status" value="1"/>
</dbReference>
<keyword evidence="4 5" id="KW-0560">Oxidoreductase</keyword>
<dbReference type="SUPFAM" id="SSF51735">
    <property type="entry name" value="NAD(P)-binding Rossmann-fold domains"/>
    <property type="match status" value="1"/>
</dbReference>
<evidence type="ECO:0000313" key="5">
    <source>
        <dbReference type="EMBL" id="TYA10094.1"/>
    </source>
</evidence>
<dbReference type="EC" id="1.1.1.320" evidence="5"/>
<dbReference type="GO" id="GO:0005737">
    <property type="term" value="C:cytoplasm"/>
    <property type="evidence" value="ECO:0007669"/>
    <property type="project" value="UniProtKB-SubCell"/>
</dbReference>
<evidence type="ECO:0000256" key="1">
    <source>
        <dbReference type="ARBA" id="ARBA00004496"/>
    </source>
</evidence>
<dbReference type="GO" id="GO:0006729">
    <property type="term" value="P:tetrahydrobiopterin biosynthetic process"/>
    <property type="evidence" value="ECO:0007669"/>
    <property type="project" value="TreeGrafter"/>
</dbReference>
<dbReference type="InterPro" id="IPR036291">
    <property type="entry name" value="NAD(P)-bd_dom_sf"/>
</dbReference>
<accession>A0A5D0CLP7</accession>
<dbReference type="Proteomes" id="UP000325218">
    <property type="component" value="Unassembled WGS sequence"/>
</dbReference>
<evidence type="ECO:0000256" key="2">
    <source>
        <dbReference type="ARBA" id="ARBA00022490"/>
    </source>
</evidence>
<gene>
    <name evidence="5" type="ORF">FRY98_26220</name>
</gene>
<dbReference type="InterPro" id="IPR051721">
    <property type="entry name" value="Biopterin_syn/organic_redct"/>
</dbReference>
<evidence type="ECO:0000256" key="3">
    <source>
        <dbReference type="ARBA" id="ARBA00022857"/>
    </source>
</evidence>
<keyword evidence="6" id="KW-1185">Reference proteome</keyword>
<dbReference type="NCBIfam" id="NF005381">
    <property type="entry name" value="PRK06924.1"/>
    <property type="match status" value="1"/>
</dbReference>
<organism evidence="5 6">
    <name type="scientific">Paenibacillus faecis</name>
    <dbReference type="NCBI Taxonomy" id="862114"/>
    <lineage>
        <taxon>Bacteria</taxon>
        <taxon>Bacillati</taxon>
        <taxon>Bacillota</taxon>
        <taxon>Bacilli</taxon>
        <taxon>Bacillales</taxon>
        <taxon>Paenibacillaceae</taxon>
        <taxon>Paenibacillus</taxon>
    </lineage>
</organism>
<keyword evidence="2" id="KW-0963">Cytoplasm</keyword>
<name>A0A5D0CLP7_9BACL</name>
<dbReference type="PANTHER" id="PTHR44085:SF2">
    <property type="entry name" value="SEPIAPTERIN REDUCTASE"/>
    <property type="match status" value="1"/>
</dbReference>